<evidence type="ECO:0000256" key="1">
    <source>
        <dbReference type="SAM" id="MobiDB-lite"/>
    </source>
</evidence>
<gene>
    <name evidence="2" type="ORF">E2C01_072617</name>
</gene>
<dbReference type="Proteomes" id="UP000324222">
    <property type="component" value="Unassembled WGS sequence"/>
</dbReference>
<name>A0A5B7I9F3_PORTR</name>
<dbReference type="AlphaFoldDB" id="A0A5B7I9F3"/>
<sequence>MPRGPPTAGDQGTDYRPATGYYRPDHLPPHTPARPMWGRPQCIPRELLPLVTGS</sequence>
<feature type="region of interest" description="Disordered" evidence="1">
    <location>
        <begin position="1"/>
        <end position="41"/>
    </location>
</feature>
<keyword evidence="3" id="KW-1185">Reference proteome</keyword>
<reference evidence="2 3" key="1">
    <citation type="submission" date="2019-05" db="EMBL/GenBank/DDBJ databases">
        <title>Another draft genome of Portunus trituberculatus and its Hox gene families provides insights of decapod evolution.</title>
        <authorList>
            <person name="Jeong J.-H."/>
            <person name="Song I."/>
            <person name="Kim S."/>
            <person name="Choi T."/>
            <person name="Kim D."/>
            <person name="Ryu S."/>
            <person name="Kim W."/>
        </authorList>
    </citation>
    <scope>NUCLEOTIDE SEQUENCE [LARGE SCALE GENOMIC DNA]</scope>
    <source>
        <tissue evidence="2">Muscle</tissue>
    </source>
</reference>
<evidence type="ECO:0000313" key="3">
    <source>
        <dbReference type="Proteomes" id="UP000324222"/>
    </source>
</evidence>
<accession>A0A5B7I9F3</accession>
<protein>
    <submittedName>
        <fullName evidence="2">Uncharacterized protein</fullName>
    </submittedName>
</protein>
<comment type="caution">
    <text evidence="2">The sequence shown here is derived from an EMBL/GenBank/DDBJ whole genome shotgun (WGS) entry which is preliminary data.</text>
</comment>
<proteinExistence type="predicted"/>
<dbReference type="EMBL" id="VSRR010047677">
    <property type="protein sequence ID" value="MPC78137.1"/>
    <property type="molecule type" value="Genomic_DNA"/>
</dbReference>
<organism evidence="2 3">
    <name type="scientific">Portunus trituberculatus</name>
    <name type="common">Swimming crab</name>
    <name type="synonym">Neptunus trituberculatus</name>
    <dbReference type="NCBI Taxonomy" id="210409"/>
    <lineage>
        <taxon>Eukaryota</taxon>
        <taxon>Metazoa</taxon>
        <taxon>Ecdysozoa</taxon>
        <taxon>Arthropoda</taxon>
        <taxon>Crustacea</taxon>
        <taxon>Multicrustacea</taxon>
        <taxon>Malacostraca</taxon>
        <taxon>Eumalacostraca</taxon>
        <taxon>Eucarida</taxon>
        <taxon>Decapoda</taxon>
        <taxon>Pleocyemata</taxon>
        <taxon>Brachyura</taxon>
        <taxon>Eubrachyura</taxon>
        <taxon>Portunoidea</taxon>
        <taxon>Portunidae</taxon>
        <taxon>Portuninae</taxon>
        <taxon>Portunus</taxon>
    </lineage>
</organism>
<evidence type="ECO:0000313" key="2">
    <source>
        <dbReference type="EMBL" id="MPC78137.1"/>
    </source>
</evidence>